<feature type="region of interest" description="Disordered" evidence="2">
    <location>
        <begin position="1"/>
        <end position="40"/>
    </location>
</feature>
<sequence length="311" mass="35069">MPGKGKKQKTAHVGPDQTPSSRDMDAHEESTDDEEDTSNRAVLAAITALKGEMAKMKDDICANVDRRIERVYNDLRQEITMANNSVQASIASIEANSQKLHDKAADMERAATAHSDSISQLEQQVASLNSDVATLKRKNEELEGNSRRNNIRITGICEGLGMTKPRDFIATLLKDALALNEQPMIDRAHRTLRQRPSPSEPPRPFVIRIHHYHVLEEILRKAATIKNLQYQGKTIRIFPDYPPTVVKRRALFNRARQVLRNQPDVRYGLLYPARLLVTHNGSQLSFTDPQKAEEYAERLTGSARPQMVEAM</sequence>
<proteinExistence type="predicted"/>
<dbReference type="PANTHER" id="PTHR11505">
    <property type="entry name" value="L1 TRANSPOSABLE ELEMENT-RELATED"/>
    <property type="match status" value="1"/>
</dbReference>
<keyword evidence="4" id="KW-1185">Reference proteome</keyword>
<gene>
    <name evidence="3" type="ORF">KC01_LOCUS14397</name>
</gene>
<accession>A0AAV2K4Q6</accession>
<reference evidence="3 4" key="1">
    <citation type="submission" date="2024-04" db="EMBL/GenBank/DDBJ databases">
        <authorList>
            <person name="Waldvogel A.-M."/>
            <person name="Schoenle A."/>
        </authorList>
    </citation>
    <scope>NUCLEOTIDE SEQUENCE [LARGE SCALE GENOMIC DNA]</scope>
</reference>
<dbReference type="EMBL" id="OZ035838">
    <property type="protein sequence ID" value="CAL1584001.1"/>
    <property type="molecule type" value="Genomic_DNA"/>
</dbReference>
<feature type="compositionally biased region" description="Basic residues" evidence="2">
    <location>
        <begin position="1"/>
        <end position="10"/>
    </location>
</feature>
<evidence type="ECO:0000313" key="4">
    <source>
        <dbReference type="Proteomes" id="UP001497482"/>
    </source>
</evidence>
<keyword evidence="1" id="KW-0175">Coiled coil</keyword>
<evidence type="ECO:0008006" key="5">
    <source>
        <dbReference type="Google" id="ProtNLM"/>
    </source>
</evidence>
<evidence type="ECO:0000256" key="2">
    <source>
        <dbReference type="SAM" id="MobiDB-lite"/>
    </source>
</evidence>
<dbReference type="AlphaFoldDB" id="A0AAV2K4Q6"/>
<evidence type="ECO:0000313" key="3">
    <source>
        <dbReference type="EMBL" id="CAL1584001.1"/>
    </source>
</evidence>
<organism evidence="3 4">
    <name type="scientific">Knipowitschia caucasica</name>
    <name type="common">Caucasian dwarf goby</name>
    <name type="synonym">Pomatoschistus caucasicus</name>
    <dbReference type="NCBI Taxonomy" id="637954"/>
    <lineage>
        <taxon>Eukaryota</taxon>
        <taxon>Metazoa</taxon>
        <taxon>Chordata</taxon>
        <taxon>Craniata</taxon>
        <taxon>Vertebrata</taxon>
        <taxon>Euteleostomi</taxon>
        <taxon>Actinopterygii</taxon>
        <taxon>Neopterygii</taxon>
        <taxon>Teleostei</taxon>
        <taxon>Neoteleostei</taxon>
        <taxon>Acanthomorphata</taxon>
        <taxon>Gobiaria</taxon>
        <taxon>Gobiiformes</taxon>
        <taxon>Gobioidei</taxon>
        <taxon>Gobiidae</taxon>
        <taxon>Gobiinae</taxon>
        <taxon>Knipowitschia</taxon>
    </lineage>
</organism>
<dbReference type="InterPro" id="IPR004244">
    <property type="entry name" value="Transposase_22"/>
</dbReference>
<feature type="coiled-coil region" evidence="1">
    <location>
        <begin position="90"/>
        <end position="145"/>
    </location>
</feature>
<protein>
    <recommendedName>
        <fullName evidence="5">Transposase element L1Md-A101/L1Md-A102/L1Md-A2</fullName>
    </recommendedName>
</protein>
<evidence type="ECO:0000256" key="1">
    <source>
        <dbReference type="SAM" id="Coils"/>
    </source>
</evidence>
<dbReference type="Gene3D" id="3.30.70.1820">
    <property type="entry name" value="L1 transposable element, RRM domain"/>
    <property type="match status" value="1"/>
</dbReference>
<name>A0AAV2K4Q6_KNICA</name>
<dbReference type="Proteomes" id="UP001497482">
    <property type="component" value="Chromosome 16"/>
</dbReference>